<reference evidence="3" key="1">
    <citation type="submission" date="2013-05" db="EMBL/GenBank/DDBJ databases">
        <title>The Genome sequence of Mucor circinelloides f. circinelloides 1006PhL.</title>
        <authorList>
            <consortium name="The Broad Institute Genomics Platform"/>
            <person name="Cuomo C."/>
            <person name="Earl A."/>
            <person name="Findley K."/>
            <person name="Lee S.C."/>
            <person name="Walker B."/>
            <person name="Young S."/>
            <person name="Zeng Q."/>
            <person name="Gargeya S."/>
            <person name="Fitzgerald M."/>
            <person name="Haas B."/>
            <person name="Abouelleil A."/>
            <person name="Allen A.W."/>
            <person name="Alvarado L."/>
            <person name="Arachchi H.M."/>
            <person name="Berlin A.M."/>
            <person name="Chapman S.B."/>
            <person name="Gainer-Dewar J."/>
            <person name="Goldberg J."/>
            <person name="Griggs A."/>
            <person name="Gujja S."/>
            <person name="Hansen M."/>
            <person name="Howarth C."/>
            <person name="Imamovic A."/>
            <person name="Ireland A."/>
            <person name="Larimer J."/>
            <person name="McCowan C."/>
            <person name="Murphy C."/>
            <person name="Pearson M."/>
            <person name="Poon T.W."/>
            <person name="Priest M."/>
            <person name="Roberts A."/>
            <person name="Saif S."/>
            <person name="Shea T."/>
            <person name="Sisk P."/>
            <person name="Sykes S."/>
            <person name="Wortman J."/>
            <person name="Nusbaum C."/>
            <person name="Birren B."/>
        </authorList>
    </citation>
    <scope>NUCLEOTIDE SEQUENCE [LARGE SCALE GENOMIC DNA]</scope>
    <source>
        <strain evidence="3">1006PhL</strain>
    </source>
</reference>
<dbReference type="Proteomes" id="UP000014254">
    <property type="component" value="Unassembled WGS sequence"/>
</dbReference>
<feature type="compositionally biased region" description="Polar residues" evidence="1">
    <location>
        <begin position="58"/>
        <end position="71"/>
    </location>
</feature>
<dbReference type="VEuPathDB" id="FungiDB:HMPREF1544_00282"/>
<dbReference type="InParanoid" id="S2KBK4"/>
<gene>
    <name evidence="2" type="ORF">HMPREF1544_00282</name>
</gene>
<organism evidence="2 3">
    <name type="scientific">Mucor circinelloides f. circinelloides (strain 1006PhL)</name>
    <name type="common">Mucormycosis agent</name>
    <name type="synonym">Calyptromyces circinelloides</name>
    <dbReference type="NCBI Taxonomy" id="1220926"/>
    <lineage>
        <taxon>Eukaryota</taxon>
        <taxon>Fungi</taxon>
        <taxon>Fungi incertae sedis</taxon>
        <taxon>Mucoromycota</taxon>
        <taxon>Mucoromycotina</taxon>
        <taxon>Mucoromycetes</taxon>
        <taxon>Mucorales</taxon>
        <taxon>Mucorineae</taxon>
        <taxon>Mucoraceae</taxon>
        <taxon>Mucor</taxon>
    </lineage>
</organism>
<feature type="compositionally biased region" description="Acidic residues" evidence="1">
    <location>
        <begin position="72"/>
        <end position="82"/>
    </location>
</feature>
<accession>S2KBK4</accession>
<proteinExistence type="predicted"/>
<sequence>MGPPPPPPMPFPPMPHRQSMPYSICVHLTSSCPFESSNHQPQYNNKARQYQHQDNHSATESTLYSSASSLYNDDEKEQIEYDQGDRHGHYVRRSRSSSNINTGPSSLTRSNSDILHDRHQYHQQRRRPHMQHRWSSEDELYYQ</sequence>
<feature type="compositionally biased region" description="Polar residues" evidence="1">
    <location>
        <begin position="31"/>
        <end position="50"/>
    </location>
</feature>
<feature type="compositionally biased region" description="Polar residues" evidence="1">
    <location>
        <begin position="96"/>
        <end position="113"/>
    </location>
</feature>
<dbReference type="OrthoDB" id="2265831at2759"/>
<feature type="compositionally biased region" description="Basic residues" evidence="1">
    <location>
        <begin position="121"/>
        <end position="132"/>
    </location>
</feature>
<dbReference type="OMA" id="MPYSICV"/>
<dbReference type="EMBL" id="KE123897">
    <property type="protein sequence ID" value="EPB92843.1"/>
    <property type="molecule type" value="Genomic_DNA"/>
</dbReference>
<feature type="region of interest" description="Disordered" evidence="1">
    <location>
        <begin position="31"/>
        <end position="143"/>
    </location>
</feature>
<dbReference type="AlphaFoldDB" id="S2KBK4"/>
<name>S2KBK4_MUCC1</name>
<evidence type="ECO:0000313" key="3">
    <source>
        <dbReference type="Proteomes" id="UP000014254"/>
    </source>
</evidence>
<evidence type="ECO:0000313" key="2">
    <source>
        <dbReference type="EMBL" id="EPB92843.1"/>
    </source>
</evidence>
<evidence type="ECO:0000256" key="1">
    <source>
        <dbReference type="SAM" id="MobiDB-lite"/>
    </source>
</evidence>
<protein>
    <submittedName>
        <fullName evidence="2">Uncharacterized protein</fullName>
    </submittedName>
</protein>
<keyword evidence="3" id="KW-1185">Reference proteome</keyword>